<dbReference type="Gene3D" id="3.40.50.80">
    <property type="entry name" value="Nucleotide-binding domain of ferredoxin-NADP reductase (FNR) module"/>
    <property type="match status" value="1"/>
</dbReference>
<keyword evidence="1" id="KW-0560">Oxidoreductase</keyword>
<comment type="caution">
    <text evidence="3">The sequence shown here is derived from an EMBL/GenBank/DDBJ whole genome shotgun (WGS) entry which is preliminary data.</text>
</comment>
<reference evidence="3 4" key="1">
    <citation type="journal article" date="2016" name="Front. Microbiol.">
        <title>Genome and transcriptome sequences reveal the specific parasitism of the nematophagous Purpureocillium lilacinum 36-1.</title>
        <authorList>
            <person name="Xie J."/>
            <person name="Li S."/>
            <person name="Mo C."/>
            <person name="Xiao X."/>
            <person name="Peng D."/>
            <person name="Wang G."/>
            <person name="Xiao Y."/>
        </authorList>
    </citation>
    <scope>NUCLEOTIDE SEQUENCE [LARGE SCALE GENOMIC DNA]</scope>
    <source>
        <strain evidence="3 4">36-1</strain>
    </source>
</reference>
<dbReference type="GO" id="GO:0016491">
    <property type="term" value="F:oxidoreductase activity"/>
    <property type="evidence" value="ECO:0007669"/>
    <property type="project" value="UniProtKB-KW"/>
</dbReference>
<organism evidence="3 4">
    <name type="scientific">Purpureocillium lilacinum</name>
    <name type="common">Paecilomyces lilacinus</name>
    <dbReference type="NCBI Taxonomy" id="33203"/>
    <lineage>
        <taxon>Eukaryota</taxon>
        <taxon>Fungi</taxon>
        <taxon>Dikarya</taxon>
        <taxon>Ascomycota</taxon>
        <taxon>Pezizomycotina</taxon>
        <taxon>Sordariomycetes</taxon>
        <taxon>Hypocreomycetidae</taxon>
        <taxon>Hypocreales</taxon>
        <taxon>Ophiocordycipitaceae</taxon>
        <taxon>Purpureocillium</taxon>
    </lineage>
</organism>
<protein>
    <recommendedName>
        <fullName evidence="2">Ferric reductase NAD binding domain-containing protein</fullName>
    </recommendedName>
</protein>
<dbReference type="InterPro" id="IPR039261">
    <property type="entry name" value="FNR_nucleotide-bd"/>
</dbReference>
<evidence type="ECO:0000313" key="3">
    <source>
        <dbReference type="EMBL" id="PWI67824.1"/>
    </source>
</evidence>
<name>A0A2U3E005_PURLI</name>
<proteinExistence type="predicted"/>
<dbReference type="EMBL" id="LCWV01000017">
    <property type="protein sequence ID" value="PWI67824.1"/>
    <property type="molecule type" value="Genomic_DNA"/>
</dbReference>
<dbReference type="SUPFAM" id="SSF52343">
    <property type="entry name" value="Ferredoxin reductase-like, C-terminal NADP-linked domain"/>
    <property type="match status" value="1"/>
</dbReference>
<evidence type="ECO:0000259" key="2">
    <source>
        <dbReference type="Pfam" id="PF08030"/>
    </source>
</evidence>
<gene>
    <name evidence="3" type="ORF">PCL_02745</name>
</gene>
<feature type="domain" description="Ferric reductase NAD binding" evidence="2">
    <location>
        <begin position="142"/>
        <end position="274"/>
    </location>
</feature>
<sequence length="289" mass="32311">MEKLHQPLTMILEHGCSNETLVLESALRLTPYTSVHTFSVSKDSISLRKLRPSQSITLQFPPDLDPIYGQTAFDEHDRQLTFTICNLQHGARPRASVSVLVRNGRITSLLGLPRPHGPLTAAVVGIGGGFPADVIDGDGRLTCVAGGIGIAAFPYMGSCSEWKRRASLLWSINHEELPVVRYLLRSNWLNHNEWLSIRIFVTGRDWLEDDRESLEGAGTPQGNQLETLNSQDNVHVEFLQRRMRREDLDQGVKQVADSVAILFCGSKSLEWQVRMWQLGGVPVYVTETL</sequence>
<dbReference type="Pfam" id="PF08030">
    <property type="entry name" value="NAD_binding_6"/>
    <property type="match status" value="1"/>
</dbReference>
<evidence type="ECO:0000256" key="1">
    <source>
        <dbReference type="ARBA" id="ARBA00023002"/>
    </source>
</evidence>
<accession>A0A2U3E005</accession>
<dbReference type="AlphaFoldDB" id="A0A2U3E005"/>
<evidence type="ECO:0000313" key="4">
    <source>
        <dbReference type="Proteomes" id="UP000245956"/>
    </source>
</evidence>
<dbReference type="InterPro" id="IPR013121">
    <property type="entry name" value="Fe_red_NAD-bd_6"/>
</dbReference>
<dbReference type="Proteomes" id="UP000245956">
    <property type="component" value="Unassembled WGS sequence"/>
</dbReference>